<dbReference type="PANTHER" id="PTHR10398:SF2">
    <property type="entry name" value="AFADIN"/>
    <property type="match status" value="1"/>
</dbReference>
<evidence type="ECO:0000256" key="1">
    <source>
        <dbReference type="SAM" id="MobiDB-lite"/>
    </source>
</evidence>
<dbReference type="AlphaFoldDB" id="A0A182T5G8"/>
<reference evidence="3" key="2">
    <citation type="submission" date="2020-05" db="UniProtKB">
        <authorList>
            <consortium name="EnsemblMetazoa"/>
        </authorList>
    </citation>
    <scope>IDENTIFICATION</scope>
    <source>
        <strain evidence="3">maculatus3</strain>
    </source>
</reference>
<keyword evidence="4" id="KW-1185">Reference proteome</keyword>
<proteinExistence type="predicted"/>
<evidence type="ECO:0000313" key="4">
    <source>
        <dbReference type="Proteomes" id="UP000075901"/>
    </source>
</evidence>
<dbReference type="InterPro" id="IPR028842">
    <property type="entry name" value="Afadin"/>
</dbReference>
<dbReference type="InterPro" id="IPR000253">
    <property type="entry name" value="FHA_dom"/>
</dbReference>
<dbReference type="InterPro" id="IPR008984">
    <property type="entry name" value="SMAD_FHA_dom_sf"/>
</dbReference>
<dbReference type="GO" id="GO:0050839">
    <property type="term" value="F:cell adhesion molecule binding"/>
    <property type="evidence" value="ECO:0007669"/>
    <property type="project" value="TreeGrafter"/>
</dbReference>
<name>A0A182T5G8_9DIPT</name>
<reference evidence="4" key="1">
    <citation type="submission" date="2013-09" db="EMBL/GenBank/DDBJ databases">
        <title>The Genome Sequence of Anopheles maculatus species B.</title>
        <authorList>
            <consortium name="The Broad Institute Genomics Platform"/>
            <person name="Neafsey D.E."/>
            <person name="Besansky N."/>
            <person name="Howell P."/>
            <person name="Walton C."/>
            <person name="Young S.K."/>
            <person name="Zeng Q."/>
            <person name="Gargeya S."/>
            <person name="Fitzgerald M."/>
            <person name="Haas B."/>
            <person name="Abouelleil A."/>
            <person name="Allen A.W."/>
            <person name="Alvarado L."/>
            <person name="Arachchi H.M."/>
            <person name="Berlin A.M."/>
            <person name="Chapman S.B."/>
            <person name="Gainer-Dewar J."/>
            <person name="Goldberg J."/>
            <person name="Griggs A."/>
            <person name="Gujja S."/>
            <person name="Hansen M."/>
            <person name="Howarth C."/>
            <person name="Imamovic A."/>
            <person name="Ireland A."/>
            <person name="Larimer J."/>
            <person name="McCowan C."/>
            <person name="Murphy C."/>
            <person name="Pearson M."/>
            <person name="Poon T.W."/>
            <person name="Priest M."/>
            <person name="Roberts A."/>
            <person name="Saif S."/>
            <person name="Shea T."/>
            <person name="Sisk P."/>
            <person name="Sykes S."/>
            <person name="Wortman J."/>
            <person name="Nusbaum C."/>
            <person name="Birren B."/>
        </authorList>
    </citation>
    <scope>NUCLEOTIDE SEQUENCE [LARGE SCALE GENOMIC DNA]</scope>
    <source>
        <strain evidence="4">maculatus3</strain>
    </source>
</reference>
<evidence type="ECO:0000259" key="2">
    <source>
        <dbReference type="Pfam" id="PF00498"/>
    </source>
</evidence>
<sequence length="128" mass="13812">MNICSSIMFHVRRRPADSQPRRRKKKPLGVSNGGNNIGGDREGPMLIEITHSGDGGRRVKLGSEPIEVGSANTNALQLFGPSIQARHCLISMHDGVCTVTPLHADGTTFVNGHHIQQPTILHVSISFA</sequence>
<dbReference type="EnsemblMetazoa" id="AMAM020013-RA">
    <property type="protein sequence ID" value="AMAM020013-PA"/>
    <property type="gene ID" value="AMAM020013"/>
</dbReference>
<dbReference type="VEuPathDB" id="VectorBase:AMAM020013"/>
<accession>A0A182T5G8</accession>
<dbReference type="GO" id="GO:0005912">
    <property type="term" value="C:adherens junction"/>
    <property type="evidence" value="ECO:0007669"/>
    <property type="project" value="TreeGrafter"/>
</dbReference>
<feature type="domain" description="FHA" evidence="2">
    <location>
        <begin position="67"/>
        <end position="122"/>
    </location>
</feature>
<evidence type="ECO:0000313" key="3">
    <source>
        <dbReference type="EnsemblMetazoa" id="AMAM020013-PA"/>
    </source>
</evidence>
<dbReference type="FunFam" id="2.60.200.20:FF:000024">
    <property type="entry name" value="afadin isoform X2"/>
    <property type="match status" value="1"/>
</dbReference>
<dbReference type="SUPFAM" id="SSF49879">
    <property type="entry name" value="SMAD/FHA domain"/>
    <property type="match status" value="1"/>
</dbReference>
<dbReference type="PANTHER" id="PTHR10398">
    <property type="entry name" value="AFADIN"/>
    <property type="match status" value="1"/>
</dbReference>
<protein>
    <recommendedName>
        <fullName evidence="2">FHA domain-containing protein</fullName>
    </recommendedName>
</protein>
<dbReference type="Pfam" id="PF00498">
    <property type="entry name" value="FHA"/>
    <property type="match status" value="1"/>
</dbReference>
<dbReference type="Gene3D" id="2.60.200.20">
    <property type="match status" value="1"/>
</dbReference>
<dbReference type="Proteomes" id="UP000075901">
    <property type="component" value="Unassembled WGS sequence"/>
</dbReference>
<feature type="region of interest" description="Disordered" evidence="1">
    <location>
        <begin position="10"/>
        <end position="44"/>
    </location>
</feature>
<organism evidence="3 4">
    <name type="scientific">Anopheles maculatus</name>
    <dbReference type="NCBI Taxonomy" id="74869"/>
    <lineage>
        <taxon>Eukaryota</taxon>
        <taxon>Metazoa</taxon>
        <taxon>Ecdysozoa</taxon>
        <taxon>Arthropoda</taxon>
        <taxon>Hexapoda</taxon>
        <taxon>Insecta</taxon>
        <taxon>Pterygota</taxon>
        <taxon>Neoptera</taxon>
        <taxon>Endopterygota</taxon>
        <taxon>Diptera</taxon>
        <taxon>Nematocera</taxon>
        <taxon>Culicoidea</taxon>
        <taxon>Culicidae</taxon>
        <taxon>Anophelinae</taxon>
        <taxon>Anopheles</taxon>
        <taxon>Anopheles maculatus group</taxon>
    </lineage>
</organism>
<dbReference type="GO" id="GO:0032880">
    <property type="term" value="P:regulation of protein localization"/>
    <property type="evidence" value="ECO:0007669"/>
    <property type="project" value="TreeGrafter"/>
</dbReference>